<evidence type="ECO:0000313" key="2">
    <source>
        <dbReference type="Proteomes" id="UP000054995"/>
    </source>
</evidence>
<keyword evidence="2" id="KW-1185">Reference proteome</keyword>
<sequence length="36" mass="4287">MSSVHPAFQTDPEEVMENCHPDPLRLGVWLWLFYKL</sequence>
<reference evidence="1 2" key="1">
    <citation type="submission" date="2015-01" db="EMBL/GenBank/DDBJ databases">
        <title>Evolution of Trichinella species and genotypes.</title>
        <authorList>
            <person name="Korhonen P.K."/>
            <person name="Edoardo P."/>
            <person name="Giuseppe L.R."/>
            <person name="Gasser R.B."/>
        </authorList>
    </citation>
    <scope>NUCLEOTIDE SEQUENCE [LARGE SCALE GENOMIC DNA]</scope>
    <source>
        <strain evidence="1">ISS470</strain>
    </source>
</reference>
<accession>A0A0V1DQM7</accession>
<dbReference type="Proteomes" id="UP000054995">
    <property type="component" value="Unassembled WGS sequence"/>
</dbReference>
<dbReference type="AlphaFoldDB" id="A0A0V1DQM7"/>
<proteinExistence type="predicted"/>
<name>A0A0V1DQM7_TRIPS</name>
<evidence type="ECO:0000313" key="1">
    <source>
        <dbReference type="EMBL" id="KRY63879.1"/>
    </source>
</evidence>
<dbReference type="EMBL" id="JYDT01001912">
    <property type="protein sequence ID" value="KRY63879.1"/>
    <property type="molecule type" value="Genomic_DNA"/>
</dbReference>
<gene>
    <name evidence="1" type="ORF">T4D_5265</name>
</gene>
<comment type="caution">
    <text evidence="1">The sequence shown here is derived from an EMBL/GenBank/DDBJ whole genome shotgun (WGS) entry which is preliminary data.</text>
</comment>
<organism evidence="1 2">
    <name type="scientific">Trichinella pseudospiralis</name>
    <name type="common">Parasitic roundworm</name>
    <dbReference type="NCBI Taxonomy" id="6337"/>
    <lineage>
        <taxon>Eukaryota</taxon>
        <taxon>Metazoa</taxon>
        <taxon>Ecdysozoa</taxon>
        <taxon>Nematoda</taxon>
        <taxon>Enoplea</taxon>
        <taxon>Dorylaimia</taxon>
        <taxon>Trichinellida</taxon>
        <taxon>Trichinellidae</taxon>
        <taxon>Trichinella</taxon>
    </lineage>
</organism>
<protein>
    <submittedName>
        <fullName evidence="1">Uncharacterized protein</fullName>
    </submittedName>
</protein>